<dbReference type="EMBL" id="JAPDDP010000001">
    <property type="protein sequence ID" value="MDA0178711.1"/>
    <property type="molecule type" value="Genomic_DNA"/>
</dbReference>
<dbReference type="RefSeq" id="WP_270022966.1">
    <property type="nucleotide sequence ID" value="NZ_JAPDDP010000001.1"/>
</dbReference>
<keyword evidence="3" id="KW-1185">Reference proteome</keyword>
<dbReference type="PANTHER" id="PTHR47129">
    <property type="entry name" value="QUINONE OXIDOREDUCTASE 2"/>
    <property type="match status" value="1"/>
</dbReference>
<proteinExistence type="predicted"/>
<dbReference type="Proteomes" id="UP001147653">
    <property type="component" value="Unassembled WGS sequence"/>
</dbReference>
<sequence length="271" mass="28335">MIVITGANGKLGRAIVDRLPAEGLAVSVRDPAEAQDLAARGVRVRRGDFTEPDTLRDAFEGATQVLIVSAAATGEEALRRHRAAITAAVEAGARRILYTSHMGVSATSPFPPMPSHAASEALLAESGVPFTSLRNGFYASSGVMMLGHALATGELIAPEDGPVSWTTHADLAQAAAHILTDGGFEGATPPLAAREALDLEGLAERHGQSIKRVVVSDDDFAAGMRERGVPEWQVEMSLGFFQAARAGEFAAVDPTLERLLGRPPVSPPEAG</sequence>
<protein>
    <submittedName>
        <fullName evidence="2">SDR family oxidoreductase</fullName>
    </submittedName>
</protein>
<evidence type="ECO:0000259" key="1">
    <source>
        <dbReference type="Pfam" id="PF13460"/>
    </source>
</evidence>
<accession>A0A9X3N3D2</accession>
<gene>
    <name evidence="2" type="ORF">OJ997_00265</name>
</gene>
<dbReference type="InterPro" id="IPR016040">
    <property type="entry name" value="NAD(P)-bd_dom"/>
</dbReference>
<dbReference type="PANTHER" id="PTHR47129:SF1">
    <property type="entry name" value="NMRA-LIKE DOMAIN-CONTAINING PROTEIN"/>
    <property type="match status" value="1"/>
</dbReference>
<dbReference type="InterPro" id="IPR036291">
    <property type="entry name" value="NAD(P)-bd_dom_sf"/>
</dbReference>
<evidence type="ECO:0000313" key="2">
    <source>
        <dbReference type="EMBL" id="MDA0178711.1"/>
    </source>
</evidence>
<evidence type="ECO:0000313" key="3">
    <source>
        <dbReference type="Proteomes" id="UP001147653"/>
    </source>
</evidence>
<dbReference type="CDD" id="cd05269">
    <property type="entry name" value="TMR_SDR_a"/>
    <property type="match status" value="1"/>
</dbReference>
<dbReference type="InterPro" id="IPR052718">
    <property type="entry name" value="NmrA-type_oxidoreductase"/>
</dbReference>
<dbReference type="Gene3D" id="3.40.50.720">
    <property type="entry name" value="NAD(P)-binding Rossmann-like Domain"/>
    <property type="match status" value="1"/>
</dbReference>
<dbReference type="Pfam" id="PF13460">
    <property type="entry name" value="NAD_binding_10"/>
    <property type="match status" value="1"/>
</dbReference>
<organism evidence="2 3">
    <name type="scientific">Solirubrobacter phytolaccae</name>
    <dbReference type="NCBI Taxonomy" id="1404360"/>
    <lineage>
        <taxon>Bacteria</taxon>
        <taxon>Bacillati</taxon>
        <taxon>Actinomycetota</taxon>
        <taxon>Thermoleophilia</taxon>
        <taxon>Solirubrobacterales</taxon>
        <taxon>Solirubrobacteraceae</taxon>
        <taxon>Solirubrobacter</taxon>
    </lineage>
</organism>
<dbReference type="SUPFAM" id="SSF51735">
    <property type="entry name" value="NAD(P)-binding Rossmann-fold domains"/>
    <property type="match status" value="1"/>
</dbReference>
<comment type="caution">
    <text evidence="2">The sequence shown here is derived from an EMBL/GenBank/DDBJ whole genome shotgun (WGS) entry which is preliminary data.</text>
</comment>
<name>A0A9X3N3D2_9ACTN</name>
<feature type="domain" description="NAD(P)-binding" evidence="1">
    <location>
        <begin position="6"/>
        <end position="181"/>
    </location>
</feature>
<dbReference type="AlphaFoldDB" id="A0A9X3N3D2"/>
<reference evidence="2" key="1">
    <citation type="submission" date="2022-10" db="EMBL/GenBank/DDBJ databases">
        <title>The WGS of Solirubrobacter phytolaccae KCTC 29190.</title>
        <authorList>
            <person name="Jiang Z."/>
        </authorList>
    </citation>
    <scope>NUCLEOTIDE SEQUENCE</scope>
    <source>
        <strain evidence="2">KCTC 29190</strain>
    </source>
</reference>
<dbReference type="Gene3D" id="3.90.25.10">
    <property type="entry name" value="UDP-galactose 4-epimerase, domain 1"/>
    <property type="match status" value="1"/>
</dbReference>